<dbReference type="Proteomes" id="UP000247810">
    <property type="component" value="Unassembled WGS sequence"/>
</dbReference>
<reference evidence="2 3" key="1">
    <citation type="submission" date="2018-02" db="EMBL/GenBank/DDBJ databases">
        <title>The genomes of Aspergillus section Nigri reveals drivers in fungal speciation.</title>
        <authorList>
            <consortium name="DOE Joint Genome Institute"/>
            <person name="Vesth T.C."/>
            <person name="Nybo J."/>
            <person name="Theobald S."/>
            <person name="Brandl J."/>
            <person name="Frisvad J.C."/>
            <person name="Nielsen K.F."/>
            <person name="Lyhne E.K."/>
            <person name="Kogle M.E."/>
            <person name="Kuo A."/>
            <person name="Riley R."/>
            <person name="Clum A."/>
            <person name="Nolan M."/>
            <person name="Lipzen A."/>
            <person name="Salamov A."/>
            <person name="Henrissat B."/>
            <person name="Wiebenga A."/>
            <person name="De vries R.P."/>
            <person name="Grigoriev I.V."/>
            <person name="Mortensen U.H."/>
            <person name="Andersen M.R."/>
            <person name="Baker S.E."/>
        </authorList>
    </citation>
    <scope>NUCLEOTIDE SEQUENCE [LARGE SCALE GENOMIC DNA]</scope>
    <source>
        <strain evidence="2 3">CBS 707.79</strain>
    </source>
</reference>
<evidence type="ECO:0000313" key="3">
    <source>
        <dbReference type="Proteomes" id="UP000247810"/>
    </source>
</evidence>
<feature type="region of interest" description="Disordered" evidence="1">
    <location>
        <begin position="1"/>
        <end position="139"/>
    </location>
</feature>
<feature type="compositionally biased region" description="Low complexity" evidence="1">
    <location>
        <begin position="65"/>
        <end position="78"/>
    </location>
</feature>
<proteinExistence type="predicted"/>
<protein>
    <recommendedName>
        <fullName evidence="4">Serine-rich protein</fullName>
    </recommendedName>
</protein>
<organism evidence="2 3">
    <name type="scientific">Aspergillus ellipticus CBS 707.79</name>
    <dbReference type="NCBI Taxonomy" id="1448320"/>
    <lineage>
        <taxon>Eukaryota</taxon>
        <taxon>Fungi</taxon>
        <taxon>Dikarya</taxon>
        <taxon>Ascomycota</taxon>
        <taxon>Pezizomycotina</taxon>
        <taxon>Eurotiomycetes</taxon>
        <taxon>Eurotiomycetidae</taxon>
        <taxon>Eurotiales</taxon>
        <taxon>Aspergillaceae</taxon>
        <taxon>Aspergillus</taxon>
        <taxon>Aspergillus subgen. Circumdati</taxon>
    </lineage>
</organism>
<feature type="compositionally biased region" description="Basic and acidic residues" evidence="1">
    <location>
        <begin position="99"/>
        <end position="139"/>
    </location>
</feature>
<dbReference type="STRING" id="1448320.A0A319CY51"/>
<evidence type="ECO:0000313" key="2">
    <source>
        <dbReference type="EMBL" id="PYH89810.1"/>
    </source>
</evidence>
<keyword evidence="3" id="KW-1185">Reference proteome</keyword>
<dbReference type="OrthoDB" id="5334244at2759"/>
<evidence type="ECO:0000256" key="1">
    <source>
        <dbReference type="SAM" id="MobiDB-lite"/>
    </source>
</evidence>
<evidence type="ECO:0008006" key="4">
    <source>
        <dbReference type="Google" id="ProtNLM"/>
    </source>
</evidence>
<accession>A0A319CY51</accession>
<dbReference type="VEuPathDB" id="FungiDB:BO71DRAFT_335793"/>
<dbReference type="EMBL" id="KZ826009">
    <property type="protein sequence ID" value="PYH89810.1"/>
    <property type="molecule type" value="Genomic_DNA"/>
</dbReference>
<sequence length="139" mass="14894">MTAIVRNRLALKTSPGFLGRHLYPQSARPYSHSSYGGDGKPDAQQPPSSRKTKDIEHPGPPAPDTSTGASTSQGGSPTPRTEGTQADKSTPSNKARPTLAEEHPAYADKDGNPTDDVPRDVKQHNEEVANRYDHPKLGS</sequence>
<feature type="compositionally biased region" description="Polar residues" evidence="1">
    <location>
        <begin position="79"/>
        <end position="95"/>
    </location>
</feature>
<gene>
    <name evidence="2" type="ORF">BO71DRAFT_335793</name>
</gene>
<name>A0A319CY51_9EURO</name>
<dbReference type="AlphaFoldDB" id="A0A319CY51"/>